<dbReference type="STRING" id="1921803.NIES593_19025"/>
<dbReference type="SUPFAM" id="SSF52980">
    <property type="entry name" value="Restriction endonuclease-like"/>
    <property type="match status" value="1"/>
</dbReference>
<feature type="domain" description="Putative restriction endonuclease" evidence="1">
    <location>
        <begin position="15"/>
        <end position="185"/>
    </location>
</feature>
<evidence type="ECO:0000313" key="2">
    <source>
        <dbReference type="EMBL" id="OKH20364.1"/>
    </source>
</evidence>
<dbReference type="CDD" id="cd06260">
    <property type="entry name" value="DUF820-like"/>
    <property type="match status" value="1"/>
</dbReference>
<protein>
    <recommendedName>
        <fullName evidence="1">Putative restriction endonuclease domain-containing protein</fullName>
    </recommendedName>
</protein>
<dbReference type="RefSeq" id="WP_073601128.1">
    <property type="nucleotide sequence ID" value="NZ_MRCB01000031.1"/>
</dbReference>
<gene>
    <name evidence="2" type="ORF">NIES593_19025</name>
</gene>
<name>A0A1U7H9X8_9CYAN</name>
<dbReference type="PANTHER" id="PTHR34107:SF7">
    <property type="entry name" value="SLR2092 PROTEIN"/>
    <property type="match status" value="1"/>
</dbReference>
<evidence type="ECO:0000313" key="3">
    <source>
        <dbReference type="Proteomes" id="UP000186868"/>
    </source>
</evidence>
<dbReference type="InterPro" id="IPR008538">
    <property type="entry name" value="Uma2"/>
</dbReference>
<organism evidence="2 3">
    <name type="scientific">Hydrococcus rivularis NIES-593</name>
    <dbReference type="NCBI Taxonomy" id="1921803"/>
    <lineage>
        <taxon>Bacteria</taxon>
        <taxon>Bacillati</taxon>
        <taxon>Cyanobacteriota</taxon>
        <taxon>Cyanophyceae</taxon>
        <taxon>Pleurocapsales</taxon>
        <taxon>Hydrococcaceae</taxon>
        <taxon>Hydrococcus</taxon>
    </lineage>
</organism>
<accession>A0A1U7H9X8</accession>
<dbReference type="Gene3D" id="3.90.1570.10">
    <property type="entry name" value="tt1808, chain A"/>
    <property type="match status" value="1"/>
</dbReference>
<dbReference type="EMBL" id="MRCB01000031">
    <property type="protein sequence ID" value="OKH20364.1"/>
    <property type="molecule type" value="Genomic_DNA"/>
</dbReference>
<dbReference type="Pfam" id="PF05685">
    <property type="entry name" value="Uma2"/>
    <property type="match status" value="1"/>
</dbReference>
<dbReference type="Proteomes" id="UP000186868">
    <property type="component" value="Unassembled WGS sequence"/>
</dbReference>
<dbReference type="InterPro" id="IPR012296">
    <property type="entry name" value="Nuclease_put_TT1808"/>
</dbReference>
<sequence>MVTLKLEPVIHLSAEQFIQLCYTNPDAKLELTARGELVVMSPTGEESGMRNSWLTAQLTVWAKKDGTGVAFDSSTMFQLPSGAFRSPDASLIQRSRWENLTDQQRQTFPPIAPDFVVELRSPSDSPKELQNKMQEYLDNEVRLGWLLDPMLKTVEIYRIGQPVEVLTNPTQLDGENVLPGFVLDLGGIL</sequence>
<evidence type="ECO:0000259" key="1">
    <source>
        <dbReference type="Pfam" id="PF05685"/>
    </source>
</evidence>
<dbReference type="InterPro" id="IPR011335">
    <property type="entry name" value="Restrct_endonuc-II-like"/>
</dbReference>
<dbReference type="OrthoDB" id="513575at2"/>
<proteinExistence type="predicted"/>
<comment type="caution">
    <text evidence="2">The sequence shown here is derived from an EMBL/GenBank/DDBJ whole genome shotgun (WGS) entry which is preliminary data.</text>
</comment>
<keyword evidence="3" id="KW-1185">Reference proteome</keyword>
<dbReference type="PANTHER" id="PTHR34107">
    <property type="entry name" value="SLL0198 PROTEIN-RELATED"/>
    <property type="match status" value="1"/>
</dbReference>
<reference evidence="2 3" key="1">
    <citation type="submission" date="2016-11" db="EMBL/GenBank/DDBJ databases">
        <title>Draft Genome Sequences of Nine Cyanobacterial Strains from Diverse Habitats.</title>
        <authorList>
            <person name="Zhu T."/>
            <person name="Hou S."/>
            <person name="Lu X."/>
            <person name="Hess W.R."/>
        </authorList>
    </citation>
    <scope>NUCLEOTIDE SEQUENCE [LARGE SCALE GENOMIC DNA]</scope>
    <source>
        <strain evidence="2 3">NIES-593</strain>
    </source>
</reference>
<dbReference type="AlphaFoldDB" id="A0A1U7H9X8"/>